<dbReference type="Pfam" id="PF19993">
    <property type="entry name" value="DO-GTPase2"/>
    <property type="match status" value="1"/>
</dbReference>
<comment type="caution">
    <text evidence="2">The sequence shown here is derived from an EMBL/GenBank/DDBJ whole genome shotgun (WGS) entry which is preliminary data.</text>
</comment>
<gene>
    <name evidence="2" type="ORF">NS220_15965</name>
</gene>
<evidence type="ECO:0000313" key="2">
    <source>
        <dbReference type="EMBL" id="KTR89239.1"/>
    </source>
</evidence>
<protein>
    <recommendedName>
        <fullName evidence="1">Double-GTPase 2 domain-containing protein</fullName>
    </recommendedName>
</protein>
<evidence type="ECO:0000313" key="3">
    <source>
        <dbReference type="Proteomes" id="UP000075025"/>
    </source>
</evidence>
<feature type="domain" description="Double-GTPase 2" evidence="1">
    <location>
        <begin position="121"/>
        <end position="314"/>
    </location>
</feature>
<organism evidence="2 3">
    <name type="scientific">Microbacterium testaceum</name>
    <name type="common">Aureobacterium testaceum</name>
    <name type="synonym">Brevibacterium testaceum</name>
    <dbReference type="NCBI Taxonomy" id="2033"/>
    <lineage>
        <taxon>Bacteria</taxon>
        <taxon>Bacillati</taxon>
        <taxon>Actinomycetota</taxon>
        <taxon>Actinomycetes</taxon>
        <taxon>Micrococcales</taxon>
        <taxon>Microbacteriaceae</taxon>
        <taxon>Microbacterium</taxon>
    </lineage>
</organism>
<sequence length="408" mass="44275">MLASLFAPKSTACPYCYQTLNVAKVAFRCAGRGIPGRPVCEAQTDPKLYRTFQDATPVMPAIVVIKPDGTRPVDENNEYEDVTARSSATCGQCGGESSIRMCPSCHSVLPRSLDNSSPLFGLVGVRNSGKTVLLSVMHKELVRTVARRFNASIDTPGGTSGLARDLAQFEAEMTRDGGHLPPQTAATGGQKKQPAVYEWKYTVKGKSAATIFSFYDSAGEDISRQDEAMKQQYLGQSSGVILLLDPFAFPENLERAAERGAGTGDGADTPETALDGITYVLGHTLARNKKIKTPLAVVISKIDAFFDQVPPHHPLRQQGSAEAVFDEVESRTIHDHVASMITRWGGDGLLRKLEQEYTTYRLFGVSALGAEPEYRSGTVNARGLLPHRVADPLLWLMADRGFIPKNKA</sequence>
<dbReference type="SUPFAM" id="SSF52540">
    <property type="entry name" value="P-loop containing nucleoside triphosphate hydrolases"/>
    <property type="match status" value="1"/>
</dbReference>
<dbReference type="InterPro" id="IPR027417">
    <property type="entry name" value="P-loop_NTPase"/>
</dbReference>
<evidence type="ECO:0000259" key="1">
    <source>
        <dbReference type="Pfam" id="PF19993"/>
    </source>
</evidence>
<dbReference type="Proteomes" id="UP000075025">
    <property type="component" value="Unassembled WGS sequence"/>
</dbReference>
<dbReference type="InterPro" id="IPR045528">
    <property type="entry name" value="DO-GTPase2"/>
</dbReference>
<dbReference type="EMBL" id="LDRT01000134">
    <property type="protein sequence ID" value="KTR89239.1"/>
    <property type="molecule type" value="Genomic_DNA"/>
</dbReference>
<accession>A0A147ETL9</accession>
<dbReference type="PATRIC" id="fig|2033.6.peg.742"/>
<proteinExistence type="predicted"/>
<name>A0A147ETL9_MICTE</name>
<reference evidence="2 3" key="1">
    <citation type="journal article" date="2016" name="Front. Microbiol.">
        <title>Genomic Resource of Rice Seed Associated Bacteria.</title>
        <authorList>
            <person name="Midha S."/>
            <person name="Bansal K."/>
            <person name="Sharma S."/>
            <person name="Kumar N."/>
            <person name="Patil P.P."/>
            <person name="Chaudhry V."/>
            <person name="Patil P.B."/>
        </authorList>
    </citation>
    <scope>NUCLEOTIDE SEQUENCE [LARGE SCALE GENOMIC DNA]</scope>
    <source>
        <strain evidence="2 3">NS220</strain>
    </source>
</reference>
<dbReference type="RefSeq" id="WP_058624999.1">
    <property type="nucleotide sequence ID" value="NZ_LDRT01000134.1"/>
</dbReference>
<dbReference type="AlphaFoldDB" id="A0A147ETL9"/>
<dbReference type="OrthoDB" id="143162at2"/>